<dbReference type="PROSITE" id="PS51093">
    <property type="entry name" value="PTS_EIIA_TYPE_1"/>
    <property type="match status" value="1"/>
</dbReference>
<evidence type="ECO:0000256" key="8">
    <source>
        <dbReference type="ARBA" id="ARBA00022777"/>
    </source>
</evidence>
<dbReference type="InterPro" id="IPR001127">
    <property type="entry name" value="PTS_EIIA_1_perm"/>
</dbReference>
<dbReference type="InterPro" id="IPR003352">
    <property type="entry name" value="PTS_EIIC"/>
</dbReference>
<feature type="transmembrane region" description="Helical" evidence="13">
    <location>
        <begin position="142"/>
        <end position="162"/>
    </location>
</feature>
<evidence type="ECO:0000256" key="13">
    <source>
        <dbReference type="SAM" id="Phobius"/>
    </source>
</evidence>
<dbReference type="InterPro" id="IPR013013">
    <property type="entry name" value="PTS_EIIC_1"/>
</dbReference>
<dbReference type="Pfam" id="PF00358">
    <property type="entry name" value="PTS_EIIA_1"/>
    <property type="match status" value="1"/>
</dbReference>
<dbReference type="FunFam" id="3.30.1360.60:FF:000001">
    <property type="entry name" value="PTS system glucose-specific IIBC component PtsG"/>
    <property type="match status" value="1"/>
</dbReference>
<name>A0A9D2EMW6_9FIRM</name>
<comment type="caution">
    <text evidence="17">The sequence shown here is derived from an EMBL/GenBank/DDBJ whole genome shotgun (WGS) entry which is preliminary data.</text>
</comment>
<keyword evidence="2" id="KW-0813">Transport</keyword>
<dbReference type="GO" id="GO:0016301">
    <property type="term" value="F:kinase activity"/>
    <property type="evidence" value="ECO:0007669"/>
    <property type="project" value="UniProtKB-KW"/>
</dbReference>
<dbReference type="PANTHER" id="PTHR30175:SF1">
    <property type="entry name" value="PTS SYSTEM ARBUTIN-, CELLOBIOSE-, AND SALICIN-SPECIFIC EIIBC COMPONENT-RELATED"/>
    <property type="match status" value="1"/>
</dbReference>
<feature type="transmembrane region" description="Helical" evidence="13">
    <location>
        <begin position="174"/>
        <end position="193"/>
    </location>
</feature>
<feature type="domain" description="PTS EIIB type-1" evidence="15">
    <location>
        <begin position="4"/>
        <end position="86"/>
    </location>
</feature>
<evidence type="ECO:0000256" key="9">
    <source>
        <dbReference type="ARBA" id="ARBA00022989"/>
    </source>
</evidence>
<dbReference type="GO" id="GO:0005886">
    <property type="term" value="C:plasma membrane"/>
    <property type="evidence" value="ECO:0007669"/>
    <property type="project" value="UniProtKB-SubCell"/>
</dbReference>
<reference evidence="17" key="2">
    <citation type="submission" date="2021-04" db="EMBL/GenBank/DDBJ databases">
        <authorList>
            <person name="Gilroy R."/>
        </authorList>
    </citation>
    <scope>NUCLEOTIDE SEQUENCE</scope>
    <source>
        <strain evidence="17">CHK179-28034</strain>
    </source>
</reference>
<comment type="subcellular location">
    <subcellularLocation>
        <location evidence="1">Cell membrane</location>
        <topology evidence="1">Multi-pass membrane protein</topology>
    </subcellularLocation>
</comment>
<feature type="transmembrane region" description="Helical" evidence="13">
    <location>
        <begin position="246"/>
        <end position="265"/>
    </location>
</feature>
<dbReference type="PROSITE" id="PS00371">
    <property type="entry name" value="PTS_EIIA_TYPE_1_HIS"/>
    <property type="match status" value="1"/>
</dbReference>
<feature type="transmembrane region" description="Helical" evidence="13">
    <location>
        <begin position="285"/>
        <end position="307"/>
    </location>
</feature>
<evidence type="ECO:0000259" key="16">
    <source>
        <dbReference type="PROSITE" id="PS51103"/>
    </source>
</evidence>
<dbReference type="PROSITE" id="PS51103">
    <property type="entry name" value="PTS_EIIC_TYPE_1"/>
    <property type="match status" value="1"/>
</dbReference>
<evidence type="ECO:0000256" key="1">
    <source>
        <dbReference type="ARBA" id="ARBA00004651"/>
    </source>
</evidence>
<dbReference type="CDD" id="cd00212">
    <property type="entry name" value="PTS_IIB_glc"/>
    <property type="match status" value="1"/>
</dbReference>
<dbReference type="InterPro" id="IPR050558">
    <property type="entry name" value="PTS_Sugar-Specific_Components"/>
</dbReference>
<feature type="transmembrane region" description="Helical" evidence="13">
    <location>
        <begin position="427"/>
        <end position="447"/>
    </location>
</feature>
<dbReference type="InterPro" id="IPR011055">
    <property type="entry name" value="Dup_hybrid_motif"/>
</dbReference>
<dbReference type="InterPro" id="IPR001996">
    <property type="entry name" value="PTS_IIB_1"/>
</dbReference>
<feature type="region of interest" description="Disordered" evidence="12">
    <location>
        <begin position="466"/>
        <end position="490"/>
    </location>
</feature>
<organism evidence="17 18">
    <name type="scientific">Candidatus Anaerobutyricum stercoris</name>
    <dbReference type="NCBI Taxonomy" id="2838457"/>
    <lineage>
        <taxon>Bacteria</taxon>
        <taxon>Bacillati</taxon>
        <taxon>Bacillota</taxon>
        <taxon>Clostridia</taxon>
        <taxon>Lachnospirales</taxon>
        <taxon>Lachnospiraceae</taxon>
        <taxon>Anaerobutyricum</taxon>
    </lineage>
</organism>
<evidence type="ECO:0000313" key="17">
    <source>
        <dbReference type="EMBL" id="HIZ40305.1"/>
    </source>
</evidence>
<evidence type="ECO:0000259" key="15">
    <source>
        <dbReference type="PROSITE" id="PS51098"/>
    </source>
</evidence>
<keyword evidence="9 13" id="KW-1133">Transmembrane helix</keyword>
<feature type="transmembrane region" description="Helical" evidence="13">
    <location>
        <begin position="355"/>
        <end position="376"/>
    </location>
</feature>
<dbReference type="SUPFAM" id="SSF55604">
    <property type="entry name" value="Glucose permease domain IIB"/>
    <property type="match status" value="1"/>
</dbReference>
<keyword evidence="7 13" id="KW-0812">Transmembrane</keyword>
<feature type="active site" description="Phosphocysteine intermediate; for EIIB activity" evidence="11">
    <location>
        <position position="26"/>
    </location>
</feature>
<keyword evidence="10 13" id="KW-0472">Membrane</keyword>
<feature type="domain" description="PTS EIIA type-1" evidence="14">
    <location>
        <begin position="516"/>
        <end position="620"/>
    </location>
</feature>
<evidence type="ECO:0000256" key="4">
    <source>
        <dbReference type="ARBA" id="ARBA00022597"/>
    </source>
</evidence>
<keyword evidence="5 17" id="KW-0808">Transferase</keyword>
<gene>
    <name evidence="17" type="ORF">H9968_10390</name>
</gene>
<feature type="domain" description="PTS EIIC type-1" evidence="16">
    <location>
        <begin position="114"/>
        <end position="462"/>
    </location>
</feature>
<keyword evidence="4" id="KW-0762">Sugar transport</keyword>
<dbReference type="Gene3D" id="2.70.70.10">
    <property type="entry name" value="Glucose Permease (Domain IIA)"/>
    <property type="match status" value="1"/>
</dbReference>
<evidence type="ECO:0000256" key="5">
    <source>
        <dbReference type="ARBA" id="ARBA00022679"/>
    </source>
</evidence>
<dbReference type="Gene3D" id="3.30.1360.60">
    <property type="entry name" value="Glucose permease domain IIB"/>
    <property type="match status" value="1"/>
</dbReference>
<evidence type="ECO:0000259" key="14">
    <source>
        <dbReference type="PROSITE" id="PS51093"/>
    </source>
</evidence>
<keyword evidence="8" id="KW-0418">Kinase</keyword>
<dbReference type="Pfam" id="PF02378">
    <property type="entry name" value="PTS_EIIC"/>
    <property type="match status" value="1"/>
</dbReference>
<evidence type="ECO:0000256" key="2">
    <source>
        <dbReference type="ARBA" id="ARBA00022448"/>
    </source>
</evidence>
<evidence type="ECO:0000256" key="12">
    <source>
        <dbReference type="SAM" id="MobiDB-lite"/>
    </source>
</evidence>
<feature type="transmembrane region" description="Helical" evidence="13">
    <location>
        <begin position="383"/>
        <end position="407"/>
    </location>
</feature>
<keyword evidence="6" id="KW-0598">Phosphotransferase system</keyword>
<evidence type="ECO:0000313" key="18">
    <source>
        <dbReference type="Proteomes" id="UP000824049"/>
    </source>
</evidence>
<dbReference type="Pfam" id="PF00367">
    <property type="entry name" value="PTS_EIIB"/>
    <property type="match status" value="1"/>
</dbReference>
<sequence>MDYSITAKELLEKLGGEKNIQSLTHCMTRLRFVLKDDSKIDDDVVGKIPGVIGVNRQGGQYQVIIGNNVVKCFKEINQIASFGEAAETAPKEKRNPVNVAIEFISGCMAQIFPAIIAGGLIKVLLIIFGPTLLGVMESTGDTYIILNALGDAPFYFLPVMIAYTASRKLNCNSFLAVTVAAMLIYPDLITLLGSDTPTYLFGVIPVTHASYSSSIIPAMLATILLKYVEIGVDKITPDWAKNFLKPLIIVFVTGIVTLVVLAPLGSIIGNGLQVIINTVYEFAPWLAMLIFAAAMPFIVMTGMHWAFTPTALMALTNPGFELMLLPAMLCSNTAQAGATFGVACKTKDKNMREMAIPAGISALLAGVTEPAMYGVTLKLKKPMVAACIASGIAGLIAGLVNLKAYAFATPCLTAIVQFVAPDGGRNIIFAVIIFAVSFILSFVLAFIMTDKGGNVQAAEGSADGNVQTTGKLQDGQHDNAATAAGNGEKNSAAAGKPLTVYNPLKGEVIPLADVDDAAFSSEVLGKGYAVKPSVGMVKAPFSGTVETLMDSYHALGLISDDGMVLLIHVGLDTVQLNGKYFTPKVKVGDRISIGDVLLEFDKEAIEAEGYQTVTPVILTNVDDYSKMEIGEPGVKDFGEEMISLEK</sequence>
<proteinExistence type="predicted"/>
<reference evidence="17" key="1">
    <citation type="journal article" date="2021" name="PeerJ">
        <title>Extensive microbial diversity within the chicken gut microbiome revealed by metagenomics and culture.</title>
        <authorList>
            <person name="Gilroy R."/>
            <person name="Ravi A."/>
            <person name="Getino M."/>
            <person name="Pursley I."/>
            <person name="Horton D.L."/>
            <person name="Alikhan N.F."/>
            <person name="Baker D."/>
            <person name="Gharbi K."/>
            <person name="Hall N."/>
            <person name="Watson M."/>
            <person name="Adriaenssens E.M."/>
            <person name="Foster-Nyarko E."/>
            <person name="Jarju S."/>
            <person name="Secka A."/>
            <person name="Antonio M."/>
            <person name="Oren A."/>
            <person name="Chaudhuri R.R."/>
            <person name="La Ragione R."/>
            <person name="Hildebrand F."/>
            <person name="Pallen M.J."/>
        </authorList>
    </citation>
    <scope>NUCLEOTIDE SEQUENCE</scope>
    <source>
        <strain evidence="17">CHK179-28034</strain>
    </source>
</reference>
<evidence type="ECO:0000256" key="6">
    <source>
        <dbReference type="ARBA" id="ARBA00022683"/>
    </source>
</evidence>
<dbReference type="EC" id="2.7.1.-" evidence="17"/>
<dbReference type="InterPro" id="IPR018113">
    <property type="entry name" value="PTrfase_EIIB_Cys"/>
</dbReference>
<dbReference type="InterPro" id="IPR036878">
    <property type="entry name" value="Glu_permease_IIB"/>
</dbReference>
<feature type="transmembrane region" description="Helical" evidence="13">
    <location>
        <begin position="319"/>
        <end position="343"/>
    </location>
</feature>
<dbReference type="GO" id="GO:0090589">
    <property type="term" value="F:protein-phosphocysteine-trehalose phosphotransferase system transporter activity"/>
    <property type="evidence" value="ECO:0007669"/>
    <property type="project" value="TreeGrafter"/>
</dbReference>
<dbReference type="PROSITE" id="PS51098">
    <property type="entry name" value="PTS_EIIB_TYPE_1"/>
    <property type="match status" value="1"/>
</dbReference>
<evidence type="ECO:0000256" key="3">
    <source>
        <dbReference type="ARBA" id="ARBA00022475"/>
    </source>
</evidence>
<dbReference type="GO" id="GO:0008982">
    <property type="term" value="F:protein-N(PI)-phosphohistidine-sugar phosphotransferase activity"/>
    <property type="evidence" value="ECO:0007669"/>
    <property type="project" value="InterPro"/>
</dbReference>
<evidence type="ECO:0000256" key="7">
    <source>
        <dbReference type="ARBA" id="ARBA00022692"/>
    </source>
</evidence>
<evidence type="ECO:0000256" key="10">
    <source>
        <dbReference type="ARBA" id="ARBA00023136"/>
    </source>
</evidence>
<keyword evidence="3" id="KW-1003">Cell membrane</keyword>
<dbReference type="GO" id="GO:0015771">
    <property type="term" value="P:trehalose transport"/>
    <property type="evidence" value="ECO:0007669"/>
    <property type="project" value="TreeGrafter"/>
</dbReference>
<dbReference type="NCBIfam" id="TIGR01995">
    <property type="entry name" value="PTS-II-ABC-beta"/>
    <property type="match status" value="1"/>
</dbReference>
<accession>A0A9D2EMW6</accession>
<dbReference type="PROSITE" id="PS01035">
    <property type="entry name" value="PTS_EIIB_TYPE_1_CYS"/>
    <property type="match status" value="1"/>
</dbReference>
<dbReference type="EMBL" id="DXBR01000095">
    <property type="protein sequence ID" value="HIZ40305.1"/>
    <property type="molecule type" value="Genomic_DNA"/>
</dbReference>
<dbReference type="GO" id="GO:0009401">
    <property type="term" value="P:phosphoenolpyruvate-dependent sugar phosphotransferase system"/>
    <property type="evidence" value="ECO:0007669"/>
    <property type="project" value="UniProtKB-KW"/>
</dbReference>
<dbReference type="FunFam" id="2.70.70.10:FF:000001">
    <property type="entry name" value="PTS system glucose-specific IIA component"/>
    <property type="match status" value="1"/>
</dbReference>
<dbReference type="AlphaFoldDB" id="A0A9D2EMW6"/>
<dbReference type="SUPFAM" id="SSF51261">
    <property type="entry name" value="Duplicated hybrid motif"/>
    <property type="match status" value="1"/>
</dbReference>
<evidence type="ECO:0000256" key="11">
    <source>
        <dbReference type="PROSITE-ProRule" id="PRU00421"/>
    </source>
</evidence>
<feature type="transmembrane region" description="Helical" evidence="13">
    <location>
        <begin position="111"/>
        <end position="136"/>
    </location>
</feature>
<dbReference type="PANTHER" id="PTHR30175">
    <property type="entry name" value="PHOSPHOTRANSFERASE SYSTEM TRANSPORT PROTEIN"/>
    <property type="match status" value="1"/>
</dbReference>
<dbReference type="InterPro" id="IPR011297">
    <property type="entry name" value="PTS_IIABC_b_glu"/>
</dbReference>
<dbReference type="NCBIfam" id="TIGR00830">
    <property type="entry name" value="PTBA"/>
    <property type="match status" value="1"/>
</dbReference>
<protein>
    <submittedName>
        <fullName evidence="17">Beta-glucoside-specific PTS transporter subunit IIABC</fullName>
        <ecNumber evidence="17">2.7.1.-</ecNumber>
    </submittedName>
</protein>
<dbReference type="Proteomes" id="UP000824049">
    <property type="component" value="Unassembled WGS sequence"/>
</dbReference>